<dbReference type="GO" id="GO:0043138">
    <property type="term" value="F:3'-5' DNA helicase activity"/>
    <property type="evidence" value="ECO:0007669"/>
    <property type="project" value="UniProtKB-EC"/>
</dbReference>
<dbReference type="InterPro" id="IPR011545">
    <property type="entry name" value="DEAD/DEAH_box_helicase_dom"/>
</dbReference>
<dbReference type="InterPro" id="IPR001650">
    <property type="entry name" value="Helicase_C-like"/>
</dbReference>
<evidence type="ECO:0000313" key="15">
    <source>
        <dbReference type="EMBL" id="ERG63709.1"/>
    </source>
</evidence>
<comment type="catalytic activity">
    <reaction evidence="9">
        <text>Couples ATP hydrolysis with the unwinding of duplex DNA by translocating in the 3'-5' direction.</text>
        <dbReference type="EC" id="5.6.2.4"/>
    </reaction>
</comment>
<keyword evidence="6" id="KW-0067">ATP-binding</keyword>
<organism evidence="15 16">
    <name type="scientific">Agrococcus pavilionensis RW1</name>
    <dbReference type="NCBI Taxonomy" id="1330458"/>
    <lineage>
        <taxon>Bacteria</taxon>
        <taxon>Bacillati</taxon>
        <taxon>Actinomycetota</taxon>
        <taxon>Actinomycetes</taxon>
        <taxon>Micrococcales</taxon>
        <taxon>Microbacteriaceae</taxon>
        <taxon>Agrococcus</taxon>
    </lineage>
</organism>
<evidence type="ECO:0000256" key="7">
    <source>
        <dbReference type="ARBA" id="ARBA00023125"/>
    </source>
</evidence>
<protein>
    <recommendedName>
        <fullName evidence="11">ATP-dependent DNA helicase RecQ</fullName>
        <ecNumber evidence="10">5.6.2.4</ecNumber>
    </recommendedName>
    <alternativeName>
        <fullName evidence="12">DNA 3'-5' helicase RecQ</fullName>
    </alternativeName>
</protein>
<sequence length="563" mass="61607">MPPRSSRADQAAGTDRGSVGDRILAAAREYGWEELRPGQREAVEAAVEGHDVLAVMPTGHGKSAIYQLAAKLLDGLTVVVSPLIALQRDQVEQLEELGADPAVAVNSSQRVGENREAWEELEAGDAEFVFLAPEQLARDEVLERLRELRPSLLVVDEAHCVSAWGHDFRPEYLRLGHVVEALGHPTTVALTATAAPPVREEIVERLRMRDPREVVRGFDRPNIFLEVQRHSDDDAKRDAIVERAIAEAKPGLIYVATRKDAERYAEALAEAGVRAEAYHAGMSRAERERVHDAFSDGSAEVVAATSAFGMGIDKADVRFVLHAAPPDSLDSYYQEIGRGGRDGEPALAALFHRQEDFGVHRFRTGGGADVDMLSAVASRVRRAKQPVPPERLRERLDVGASRLTSAVNLLEQAGAVETTDDGDLVWREGTVKPAVEEAARIAEARRRVDRSRVEMMRGYAETGGCRRRFLLGYFGEELPELCGACDTCRSGSAERVEDARESADASTEAAGDWAVGQRVRHESWGEGGVVSDDGDRITVLFDEEGYKTLALEVIERSGVLQPL</sequence>
<keyword evidence="7" id="KW-0238">DNA-binding</keyword>
<evidence type="ECO:0000256" key="5">
    <source>
        <dbReference type="ARBA" id="ARBA00022806"/>
    </source>
</evidence>
<dbReference type="InterPro" id="IPR014001">
    <property type="entry name" value="Helicase_ATP-bd"/>
</dbReference>
<dbReference type="RefSeq" id="WP_021065076.1">
    <property type="nucleotide sequence ID" value="NZ_ASHR01000030.1"/>
</dbReference>
<evidence type="ECO:0000256" key="12">
    <source>
        <dbReference type="ARBA" id="ARBA00044550"/>
    </source>
</evidence>
<dbReference type="InterPro" id="IPR027417">
    <property type="entry name" value="P-loop_NTPase"/>
</dbReference>
<dbReference type="GO" id="GO:0006281">
    <property type="term" value="P:DNA repair"/>
    <property type="evidence" value="ECO:0007669"/>
    <property type="project" value="TreeGrafter"/>
</dbReference>
<dbReference type="InterPro" id="IPR002464">
    <property type="entry name" value="DNA/RNA_helicase_DEAH_CS"/>
</dbReference>
<dbReference type="Gene3D" id="3.40.50.300">
    <property type="entry name" value="P-loop containing nucleotide triphosphate hydrolases"/>
    <property type="match status" value="2"/>
</dbReference>
<dbReference type="PROSITE" id="PS51192">
    <property type="entry name" value="HELICASE_ATP_BIND_1"/>
    <property type="match status" value="1"/>
</dbReference>
<dbReference type="NCBIfam" id="TIGR00614">
    <property type="entry name" value="recQ_fam"/>
    <property type="match status" value="1"/>
</dbReference>
<dbReference type="EMBL" id="ASHR01000030">
    <property type="protein sequence ID" value="ERG63709.1"/>
    <property type="molecule type" value="Genomic_DNA"/>
</dbReference>
<dbReference type="PROSITE" id="PS51194">
    <property type="entry name" value="HELICASE_CTER"/>
    <property type="match status" value="1"/>
</dbReference>
<dbReference type="GO" id="GO:0005694">
    <property type="term" value="C:chromosome"/>
    <property type="evidence" value="ECO:0007669"/>
    <property type="project" value="TreeGrafter"/>
</dbReference>
<reference evidence="15 16" key="1">
    <citation type="journal article" date="2013" name="Genome Announc.">
        <title>First draft genome sequence from a member of the genus agrococcus, isolated from modern microbialites.</title>
        <authorList>
            <person name="White R.A.III."/>
            <person name="Grassa C.J."/>
            <person name="Suttle C.A."/>
        </authorList>
    </citation>
    <scope>NUCLEOTIDE SEQUENCE [LARGE SCALE GENOMIC DNA]</scope>
    <source>
        <strain evidence="15 16">RW1</strain>
    </source>
</reference>
<proteinExistence type="inferred from homology"/>
<gene>
    <name evidence="15" type="ORF">L332_04475</name>
</gene>
<evidence type="ECO:0000259" key="14">
    <source>
        <dbReference type="PROSITE" id="PS51194"/>
    </source>
</evidence>
<evidence type="ECO:0000256" key="6">
    <source>
        <dbReference type="ARBA" id="ARBA00022840"/>
    </source>
</evidence>
<dbReference type="GO" id="GO:0005737">
    <property type="term" value="C:cytoplasm"/>
    <property type="evidence" value="ECO:0007669"/>
    <property type="project" value="TreeGrafter"/>
</dbReference>
<dbReference type="Pfam" id="PF00271">
    <property type="entry name" value="Helicase_C"/>
    <property type="match status" value="1"/>
</dbReference>
<evidence type="ECO:0000313" key="16">
    <source>
        <dbReference type="Proteomes" id="UP000016462"/>
    </source>
</evidence>
<dbReference type="Proteomes" id="UP000016462">
    <property type="component" value="Unassembled WGS sequence"/>
</dbReference>
<evidence type="ECO:0000256" key="9">
    <source>
        <dbReference type="ARBA" id="ARBA00034617"/>
    </source>
</evidence>
<evidence type="ECO:0000256" key="4">
    <source>
        <dbReference type="ARBA" id="ARBA00022801"/>
    </source>
</evidence>
<evidence type="ECO:0000256" key="10">
    <source>
        <dbReference type="ARBA" id="ARBA00034808"/>
    </source>
</evidence>
<dbReference type="PANTHER" id="PTHR13710:SF105">
    <property type="entry name" value="ATP-DEPENDENT DNA HELICASE Q1"/>
    <property type="match status" value="1"/>
</dbReference>
<evidence type="ECO:0000256" key="11">
    <source>
        <dbReference type="ARBA" id="ARBA00044535"/>
    </source>
</evidence>
<dbReference type="EC" id="5.6.2.4" evidence="10"/>
<dbReference type="GO" id="GO:0003677">
    <property type="term" value="F:DNA binding"/>
    <property type="evidence" value="ECO:0007669"/>
    <property type="project" value="UniProtKB-KW"/>
</dbReference>
<dbReference type="SMART" id="SM00490">
    <property type="entry name" value="HELICc"/>
    <property type="match status" value="1"/>
</dbReference>
<dbReference type="GO" id="GO:0016787">
    <property type="term" value="F:hydrolase activity"/>
    <property type="evidence" value="ECO:0007669"/>
    <property type="project" value="UniProtKB-KW"/>
</dbReference>
<keyword evidence="8" id="KW-0413">Isomerase</keyword>
<accession>U1LMY7</accession>
<dbReference type="InterPro" id="IPR036388">
    <property type="entry name" value="WH-like_DNA-bd_sf"/>
</dbReference>
<dbReference type="SUPFAM" id="SSF52540">
    <property type="entry name" value="P-loop containing nucleoside triphosphate hydrolases"/>
    <property type="match status" value="1"/>
</dbReference>
<dbReference type="GO" id="GO:0046872">
    <property type="term" value="F:metal ion binding"/>
    <property type="evidence" value="ECO:0007669"/>
    <property type="project" value="UniProtKB-KW"/>
</dbReference>
<keyword evidence="3" id="KW-0547">Nucleotide-binding</keyword>
<name>U1LMY7_9MICO</name>
<evidence type="ECO:0000259" key="13">
    <source>
        <dbReference type="PROSITE" id="PS51192"/>
    </source>
</evidence>
<keyword evidence="5" id="KW-0347">Helicase</keyword>
<comment type="similarity">
    <text evidence="1">Belongs to the helicase family. RecQ subfamily.</text>
</comment>
<dbReference type="GO" id="GO:0005524">
    <property type="term" value="F:ATP binding"/>
    <property type="evidence" value="ECO:0007669"/>
    <property type="project" value="UniProtKB-KW"/>
</dbReference>
<dbReference type="Pfam" id="PF16124">
    <property type="entry name" value="RecQ_Zn_bind"/>
    <property type="match status" value="1"/>
</dbReference>
<evidence type="ECO:0000256" key="3">
    <source>
        <dbReference type="ARBA" id="ARBA00022741"/>
    </source>
</evidence>
<evidence type="ECO:0000256" key="8">
    <source>
        <dbReference type="ARBA" id="ARBA00023235"/>
    </source>
</evidence>
<dbReference type="InterPro" id="IPR032284">
    <property type="entry name" value="RecQ_Zn-bd"/>
</dbReference>
<dbReference type="GO" id="GO:0006310">
    <property type="term" value="P:DNA recombination"/>
    <property type="evidence" value="ECO:0007669"/>
    <property type="project" value="InterPro"/>
</dbReference>
<dbReference type="Pfam" id="PF00270">
    <property type="entry name" value="DEAD"/>
    <property type="match status" value="1"/>
</dbReference>
<keyword evidence="2" id="KW-0479">Metal-binding</keyword>
<dbReference type="Gene3D" id="1.10.10.10">
    <property type="entry name" value="Winged helix-like DNA-binding domain superfamily/Winged helix DNA-binding domain"/>
    <property type="match status" value="1"/>
</dbReference>
<feature type="domain" description="Helicase C-terminal" evidence="14">
    <location>
        <begin position="240"/>
        <end position="395"/>
    </location>
</feature>
<feature type="domain" description="Helicase ATP-binding" evidence="13">
    <location>
        <begin position="43"/>
        <end position="212"/>
    </location>
</feature>
<dbReference type="SMART" id="SM00487">
    <property type="entry name" value="DEXDc"/>
    <property type="match status" value="1"/>
</dbReference>
<dbReference type="InterPro" id="IPR004589">
    <property type="entry name" value="DNA_helicase_ATP-dep_RecQ"/>
</dbReference>
<dbReference type="CDD" id="cd17920">
    <property type="entry name" value="DEXHc_RecQ"/>
    <property type="match status" value="1"/>
</dbReference>
<dbReference type="AlphaFoldDB" id="U1LMY7"/>
<keyword evidence="4" id="KW-0378">Hydrolase</keyword>
<dbReference type="PANTHER" id="PTHR13710">
    <property type="entry name" value="DNA HELICASE RECQ FAMILY MEMBER"/>
    <property type="match status" value="1"/>
</dbReference>
<keyword evidence="16" id="KW-1185">Reference proteome</keyword>
<evidence type="ECO:0000256" key="1">
    <source>
        <dbReference type="ARBA" id="ARBA00005446"/>
    </source>
</evidence>
<comment type="caution">
    <text evidence="15">The sequence shown here is derived from an EMBL/GenBank/DDBJ whole genome shotgun (WGS) entry which is preliminary data.</text>
</comment>
<dbReference type="PROSITE" id="PS00690">
    <property type="entry name" value="DEAH_ATP_HELICASE"/>
    <property type="match status" value="1"/>
</dbReference>
<dbReference type="OrthoDB" id="9760034at2"/>
<dbReference type="GO" id="GO:0009378">
    <property type="term" value="F:four-way junction helicase activity"/>
    <property type="evidence" value="ECO:0007669"/>
    <property type="project" value="TreeGrafter"/>
</dbReference>
<evidence type="ECO:0000256" key="2">
    <source>
        <dbReference type="ARBA" id="ARBA00022723"/>
    </source>
</evidence>